<keyword evidence="3" id="KW-1185">Reference proteome</keyword>
<proteinExistence type="predicted"/>
<keyword evidence="1" id="KW-0732">Signal</keyword>
<protein>
    <recommendedName>
        <fullName evidence="4">DUF5666 domain-containing protein</fullName>
    </recommendedName>
</protein>
<dbReference type="EMBL" id="AP024355">
    <property type="protein sequence ID" value="BCR04536.1"/>
    <property type="molecule type" value="Genomic_DNA"/>
</dbReference>
<name>A0ABN6DX24_9BACT</name>
<organism evidence="2 3">
    <name type="scientific">Desulfuromonas versatilis</name>
    <dbReference type="NCBI Taxonomy" id="2802975"/>
    <lineage>
        <taxon>Bacteria</taxon>
        <taxon>Pseudomonadati</taxon>
        <taxon>Thermodesulfobacteriota</taxon>
        <taxon>Desulfuromonadia</taxon>
        <taxon>Desulfuromonadales</taxon>
        <taxon>Desulfuromonadaceae</taxon>
        <taxon>Desulfuromonas</taxon>
    </lineage>
</organism>
<sequence>MKRKRVLSAALISSFVMGVLLMSVDPASAKDDGDRTRFTGLVESMPEGLHGTWIIGGIEVTTSPQTEFDQEEGPLHVGGCAKVDIRAGIVHEIDSEPITDCR</sequence>
<evidence type="ECO:0000313" key="2">
    <source>
        <dbReference type="EMBL" id="BCR04536.1"/>
    </source>
</evidence>
<reference evidence="2 3" key="2">
    <citation type="journal article" date="2021" name="Int. J. Syst. Evol. Microbiol.">
        <title>Isolation and Polyphasic Characterization of Desulfuromonas versatilis sp. Nov., an Electrogenic Bacteria Capable of Versatile Metabolism Isolated from a Graphene Oxide-Reducing Enrichment Culture.</title>
        <authorList>
            <person name="Xie L."/>
            <person name="Yoshida N."/>
            <person name="Ishii S."/>
            <person name="Meng L."/>
        </authorList>
    </citation>
    <scope>NUCLEOTIDE SEQUENCE [LARGE SCALE GENOMIC DNA]</scope>
    <source>
        <strain evidence="2 3">NIT-T3</strain>
    </source>
</reference>
<reference evidence="2 3" key="1">
    <citation type="journal article" date="2016" name="C (Basel)">
        <title>Selective Growth of and Electricity Production by Marine Exoelectrogenic Bacteria in Self-Aggregated Hydrogel of Microbially Reduced Graphene Oxide.</title>
        <authorList>
            <person name="Yoshida N."/>
            <person name="Goto Y."/>
            <person name="Miyata Y."/>
        </authorList>
    </citation>
    <scope>NUCLEOTIDE SEQUENCE [LARGE SCALE GENOMIC DNA]</scope>
    <source>
        <strain evidence="2 3">NIT-T3</strain>
    </source>
</reference>
<gene>
    <name evidence="2" type="ORF">DESUT3_16050</name>
</gene>
<accession>A0ABN6DX24</accession>
<dbReference type="RefSeq" id="WP_221251996.1">
    <property type="nucleotide sequence ID" value="NZ_AP024355.1"/>
</dbReference>
<evidence type="ECO:0008006" key="4">
    <source>
        <dbReference type="Google" id="ProtNLM"/>
    </source>
</evidence>
<evidence type="ECO:0000313" key="3">
    <source>
        <dbReference type="Proteomes" id="UP001319827"/>
    </source>
</evidence>
<dbReference type="Proteomes" id="UP001319827">
    <property type="component" value="Chromosome"/>
</dbReference>
<feature type="chain" id="PRO_5045547705" description="DUF5666 domain-containing protein" evidence="1">
    <location>
        <begin position="30"/>
        <end position="102"/>
    </location>
</feature>
<feature type="signal peptide" evidence="1">
    <location>
        <begin position="1"/>
        <end position="29"/>
    </location>
</feature>
<evidence type="ECO:0000256" key="1">
    <source>
        <dbReference type="SAM" id="SignalP"/>
    </source>
</evidence>